<accession>A0A1G7XGF2</accession>
<dbReference type="AlphaFoldDB" id="A0A1G7XGF2"/>
<evidence type="ECO:0000256" key="1">
    <source>
        <dbReference type="SAM" id="SignalP"/>
    </source>
</evidence>
<dbReference type="PROSITE" id="PS50835">
    <property type="entry name" value="IG_LIKE"/>
    <property type="match status" value="1"/>
</dbReference>
<protein>
    <submittedName>
        <fullName evidence="3">Gliding motility-associated C-terminal domain-containing protein</fullName>
    </submittedName>
</protein>
<keyword evidence="4" id="KW-1185">Reference proteome</keyword>
<dbReference type="Proteomes" id="UP000199492">
    <property type="component" value="Unassembled WGS sequence"/>
</dbReference>
<dbReference type="InterPro" id="IPR044023">
    <property type="entry name" value="Ig_7"/>
</dbReference>
<organism evidence="3 4">
    <name type="scientific">Winogradskyella thalassocola</name>
    <dbReference type="NCBI Taxonomy" id="262004"/>
    <lineage>
        <taxon>Bacteria</taxon>
        <taxon>Pseudomonadati</taxon>
        <taxon>Bacteroidota</taxon>
        <taxon>Flavobacteriia</taxon>
        <taxon>Flavobacteriales</taxon>
        <taxon>Flavobacteriaceae</taxon>
        <taxon>Winogradskyella</taxon>
    </lineage>
</organism>
<dbReference type="Pfam" id="PF19081">
    <property type="entry name" value="Ig_7"/>
    <property type="match status" value="4"/>
</dbReference>
<dbReference type="Pfam" id="PF13585">
    <property type="entry name" value="CHU_C"/>
    <property type="match status" value="1"/>
</dbReference>
<name>A0A1G7XGF2_9FLAO</name>
<dbReference type="InterPro" id="IPR007110">
    <property type="entry name" value="Ig-like_dom"/>
</dbReference>
<dbReference type="STRING" id="262004.SAMN04489796_101709"/>
<proteinExistence type="predicted"/>
<evidence type="ECO:0000313" key="3">
    <source>
        <dbReference type="EMBL" id="SDG83318.1"/>
    </source>
</evidence>
<feature type="domain" description="Ig-like" evidence="2">
    <location>
        <begin position="570"/>
        <end position="658"/>
    </location>
</feature>
<sequence>MNALNNLSSLKVIIICCVFFFSIQAHSQLGFCSGNSGDPIFSEDFGTGTVNSVLLEGTTTYYYTDGFPDDGFYTLGNGSFGNGFDWHEAEDHTANDTDGKFLMVNAGFSAGEFYRTTISGLCETTTYEFSAWLFNLVKIPGFCHDLGIEIPFNVSFQIWDSTDTNLLASGDTGDVYGTPDPLWEQYGLVFQTLANQNEVILKMINNGDGGCGNDLAIDDIQLKACGDFVAVTDELNNTSADICNSDTPYALTLTATPDFAVFTSHFYQWQESNDGITWTDIAGETNQTLVASVASSTFYRTKIAEVAINLDNDQCILLSDIFEITVNANPDAPTSSGDVPFICNISEALVSVTVPSNTEVNWYDNATGGNLLQANSLSYTATALGTYYAESVDLTTGCISISRTAVSAISELPLSPVSDGDVDFNCSLDEAILSVSVPSGVTVNWYDNAVGGNLLQANSFSYTATTLGTYYAEAVDDTTGCISSPRTAVSAVSALPASAISDGDIDFNCDLNEAILSVSATSGVTVNWYDNAVGGNLLLSNSLSYTATLEGTYYAETVDAITGCVSSTRAAVSTSIFAPNEPMSDGDVDYDCAINGAVLSVSVPSGVIVNWYSSETGGIILLANSTTLTVSDQEVYYAEAVNELTGCTSDFRTSVSISLDSGPQDCFIPQGISPGVSPGQNDNFDLSNFSVTKLEIYNRYGTLVYSKNNYSDEWEGQSNNGDELPVGTYFYTMVYDGGAKTQSSWVYINR</sequence>
<gene>
    <name evidence="3" type="ORF">SAMN04489796_101709</name>
</gene>
<dbReference type="OrthoDB" id="1652165at2"/>
<dbReference type="RefSeq" id="WP_092466192.1">
    <property type="nucleotide sequence ID" value="NZ_FNCZ01000001.1"/>
</dbReference>
<keyword evidence="1" id="KW-0732">Signal</keyword>
<feature type="chain" id="PRO_5011523483" evidence="1">
    <location>
        <begin position="28"/>
        <end position="750"/>
    </location>
</feature>
<evidence type="ECO:0000259" key="2">
    <source>
        <dbReference type="PROSITE" id="PS50835"/>
    </source>
</evidence>
<evidence type="ECO:0000313" key="4">
    <source>
        <dbReference type="Proteomes" id="UP000199492"/>
    </source>
</evidence>
<reference evidence="4" key="1">
    <citation type="submission" date="2016-10" db="EMBL/GenBank/DDBJ databases">
        <authorList>
            <person name="Varghese N."/>
            <person name="Submissions S."/>
        </authorList>
    </citation>
    <scope>NUCLEOTIDE SEQUENCE [LARGE SCALE GENOMIC DNA]</scope>
    <source>
        <strain evidence="4">DSM 15363</strain>
    </source>
</reference>
<dbReference type="EMBL" id="FNCZ01000001">
    <property type="protein sequence ID" value="SDG83318.1"/>
    <property type="molecule type" value="Genomic_DNA"/>
</dbReference>
<feature type="signal peptide" evidence="1">
    <location>
        <begin position="1"/>
        <end position="27"/>
    </location>
</feature>